<dbReference type="EMBL" id="CZBE01000038">
    <property type="protein sequence ID" value="CUQ22299.1"/>
    <property type="molecule type" value="Genomic_DNA"/>
</dbReference>
<dbReference type="InterPro" id="IPR018841">
    <property type="entry name" value="DUF2442"/>
</dbReference>
<dbReference type="OrthoDB" id="162796at2"/>
<dbReference type="AlphaFoldDB" id="A0A174UTL1"/>
<dbReference type="RefSeq" id="WP_055246148.1">
    <property type="nucleotide sequence ID" value="NZ_CAUFFD010000035.1"/>
</dbReference>
<gene>
    <name evidence="1" type="ORF">ERS852551_03606</name>
</gene>
<accession>A0A174UTL1</accession>
<sequence>MNPRPIAVTPLENYELLITFQNGEKKIFDAKPILSLPLYAPLKNKGFFDTAKADGMCVYWNEDVDLCPDMVYTDSRPA</sequence>
<evidence type="ECO:0000313" key="2">
    <source>
        <dbReference type="Proteomes" id="UP000095765"/>
    </source>
</evidence>
<dbReference type="Proteomes" id="UP000095765">
    <property type="component" value="Unassembled WGS sequence"/>
</dbReference>
<dbReference type="Gene3D" id="3.30.2020.10">
    <property type="entry name" value="NE0471-like N-terminal domain"/>
    <property type="match status" value="1"/>
</dbReference>
<proteinExistence type="predicted"/>
<dbReference type="InterPro" id="IPR036782">
    <property type="entry name" value="NE0471-like_N"/>
</dbReference>
<protein>
    <submittedName>
        <fullName evidence="1">Protein of uncharacterized function (DUF2442)</fullName>
    </submittedName>
</protein>
<name>A0A174UTL1_9FIRM</name>
<organism evidence="1 2">
    <name type="scientific">Anaerotruncus colihominis</name>
    <dbReference type="NCBI Taxonomy" id="169435"/>
    <lineage>
        <taxon>Bacteria</taxon>
        <taxon>Bacillati</taxon>
        <taxon>Bacillota</taxon>
        <taxon>Clostridia</taxon>
        <taxon>Eubacteriales</taxon>
        <taxon>Oscillospiraceae</taxon>
        <taxon>Anaerotruncus</taxon>
    </lineage>
</organism>
<dbReference type="Pfam" id="PF10387">
    <property type="entry name" value="DUF2442"/>
    <property type="match status" value="1"/>
</dbReference>
<evidence type="ECO:0000313" key="1">
    <source>
        <dbReference type="EMBL" id="CUQ22299.1"/>
    </source>
</evidence>
<reference evidence="1 2" key="1">
    <citation type="submission" date="2015-09" db="EMBL/GenBank/DDBJ databases">
        <authorList>
            <consortium name="Pathogen Informatics"/>
        </authorList>
    </citation>
    <scope>NUCLEOTIDE SEQUENCE [LARGE SCALE GENOMIC DNA]</scope>
    <source>
        <strain evidence="1 2">2789STDY5834939</strain>
    </source>
</reference>
<dbReference type="SUPFAM" id="SSF143880">
    <property type="entry name" value="NE0471 N-terminal domain-like"/>
    <property type="match status" value="1"/>
</dbReference>